<dbReference type="EMBL" id="JBBKZV010000026">
    <property type="protein sequence ID" value="MEJ8825794.1"/>
    <property type="molecule type" value="Genomic_DNA"/>
</dbReference>
<evidence type="ECO:0000256" key="1">
    <source>
        <dbReference type="ARBA" id="ARBA00010515"/>
    </source>
</evidence>
<evidence type="ECO:0000313" key="4">
    <source>
        <dbReference type="EMBL" id="MEJ8825794.1"/>
    </source>
</evidence>
<evidence type="ECO:0000259" key="3">
    <source>
        <dbReference type="Pfam" id="PF07859"/>
    </source>
</evidence>
<accession>A0ABU8W6W4</accession>
<proteinExistence type="inferred from homology"/>
<evidence type="ECO:0000313" key="5">
    <source>
        <dbReference type="Proteomes" id="UP001363010"/>
    </source>
</evidence>
<organism evidence="4 5">
    <name type="scientific">Variovorax humicola</name>
    <dbReference type="NCBI Taxonomy" id="1769758"/>
    <lineage>
        <taxon>Bacteria</taxon>
        <taxon>Pseudomonadati</taxon>
        <taxon>Pseudomonadota</taxon>
        <taxon>Betaproteobacteria</taxon>
        <taxon>Burkholderiales</taxon>
        <taxon>Comamonadaceae</taxon>
        <taxon>Variovorax</taxon>
    </lineage>
</organism>
<dbReference type="InterPro" id="IPR002168">
    <property type="entry name" value="Lipase_GDXG_HIS_AS"/>
</dbReference>
<dbReference type="Proteomes" id="UP001363010">
    <property type="component" value="Unassembled WGS sequence"/>
</dbReference>
<protein>
    <submittedName>
        <fullName evidence="4">Alpha/beta hydrolase</fullName>
    </submittedName>
</protein>
<dbReference type="SUPFAM" id="SSF53474">
    <property type="entry name" value="alpha/beta-Hydrolases"/>
    <property type="match status" value="1"/>
</dbReference>
<keyword evidence="5" id="KW-1185">Reference proteome</keyword>
<sequence>MTTAQPLDPAIADMERRWKESGIPGLYEGSGPEMRERGRNVRALLYPKPRLETGGLEDIEIPGPEGVVPARVVRPVGAAVPTATLVYFHGGGWILGDIDSHEAHCIRIANRTGAVVLTVGYRLAPEDPFPAGVEDALAAVRWAHAHRERLGGVDKPMAVGGDSAGGNLAAVAAVVCRDEGIPLKVQFLLYPATDLTRDHGPVSKMYLGTGPEAVQRARDPRASPVFAPTLAGVAPAIIGVGPYDFLYQDNLAYAAALRSAGVPTTLCEFPTLNHGFFSYVTISADAAAAADGLCDTLRNALAD</sequence>
<dbReference type="PROSITE" id="PS01173">
    <property type="entry name" value="LIPASE_GDXG_HIS"/>
    <property type="match status" value="1"/>
</dbReference>
<dbReference type="InterPro" id="IPR013094">
    <property type="entry name" value="AB_hydrolase_3"/>
</dbReference>
<dbReference type="Gene3D" id="3.40.50.1820">
    <property type="entry name" value="alpha/beta hydrolase"/>
    <property type="match status" value="1"/>
</dbReference>
<dbReference type="InterPro" id="IPR029058">
    <property type="entry name" value="AB_hydrolase_fold"/>
</dbReference>
<dbReference type="GO" id="GO:0016787">
    <property type="term" value="F:hydrolase activity"/>
    <property type="evidence" value="ECO:0007669"/>
    <property type="project" value="UniProtKB-KW"/>
</dbReference>
<evidence type="ECO:0000256" key="2">
    <source>
        <dbReference type="ARBA" id="ARBA00022801"/>
    </source>
</evidence>
<dbReference type="InterPro" id="IPR050300">
    <property type="entry name" value="GDXG_lipolytic_enzyme"/>
</dbReference>
<reference evidence="4 5" key="1">
    <citation type="submission" date="2024-03" db="EMBL/GenBank/DDBJ databases">
        <title>Novel species of the genus Variovorax.</title>
        <authorList>
            <person name="Liu Q."/>
            <person name="Xin Y.-H."/>
        </authorList>
    </citation>
    <scope>NUCLEOTIDE SEQUENCE [LARGE SCALE GENOMIC DNA]</scope>
    <source>
        <strain evidence="4 5">KACC 18501</strain>
    </source>
</reference>
<name>A0ABU8W6W4_9BURK</name>
<keyword evidence="2 4" id="KW-0378">Hydrolase</keyword>
<dbReference type="PANTHER" id="PTHR48081">
    <property type="entry name" value="AB HYDROLASE SUPERFAMILY PROTEIN C4A8.06C"/>
    <property type="match status" value="1"/>
</dbReference>
<dbReference type="Pfam" id="PF07859">
    <property type="entry name" value="Abhydrolase_3"/>
    <property type="match status" value="1"/>
</dbReference>
<dbReference type="RefSeq" id="WP_340366826.1">
    <property type="nucleotide sequence ID" value="NZ_JBBKZV010000026.1"/>
</dbReference>
<feature type="domain" description="Alpha/beta hydrolase fold-3" evidence="3">
    <location>
        <begin position="85"/>
        <end position="277"/>
    </location>
</feature>
<comment type="similarity">
    <text evidence="1">Belongs to the 'GDXG' lipolytic enzyme family.</text>
</comment>
<gene>
    <name evidence="4" type="ORF">WKW80_27810</name>
</gene>
<dbReference type="PANTHER" id="PTHR48081:SF8">
    <property type="entry name" value="ALPHA_BETA HYDROLASE FOLD-3 DOMAIN-CONTAINING PROTEIN-RELATED"/>
    <property type="match status" value="1"/>
</dbReference>
<comment type="caution">
    <text evidence="4">The sequence shown here is derived from an EMBL/GenBank/DDBJ whole genome shotgun (WGS) entry which is preliminary data.</text>
</comment>